<dbReference type="Proteomes" id="UP000760545">
    <property type="component" value="Unassembled WGS sequence"/>
</dbReference>
<name>A0ABX1DEU4_9FLAO</name>
<proteinExistence type="predicted"/>
<dbReference type="NCBIfam" id="TIGR03514">
    <property type="entry name" value="GldB_lipo"/>
    <property type="match status" value="1"/>
</dbReference>
<protein>
    <submittedName>
        <fullName evidence="1">Gliding motility lipoprotein GldB</fullName>
    </submittedName>
</protein>
<keyword evidence="2" id="KW-1185">Reference proteome</keyword>
<sequence>MKFALYLFFVLVLVDSCKNKSALEADIAQINIDIEVERFEALFNNTDARSFPKLKQAYPFMFPQKYTDSFWLGRKTDTLQIELLNEVEKAYPSFNNEEAEIESLFNHLKYYFPQFSAPRVITVTNDVDYRNSVIVTDTIALIALDSYLGDDHKFYQGIPKYIRANLKKEQIVVDLADAYAEKLIFHPQRKTLLDEMVYYGKQLYFKDAVIPFKTDAEKIAYTEAELDWAKANESYIWRYFVERELLFSTDTKLPARFINPAPFSKFYLEDIDADSPGRLGRYIGWQIVRAYMENNQVSLNEMLKKSTEDIFNNSKFKPKK</sequence>
<reference evidence="1 2" key="1">
    <citation type="submission" date="2020-03" db="EMBL/GenBank/DDBJ databases">
        <title>Tamlana sp. nov, isolated from XXX.</title>
        <authorList>
            <person name="Cao W.R."/>
        </authorList>
    </citation>
    <scope>NUCLEOTIDE SEQUENCE [LARGE SCALE GENOMIC DNA]</scope>
    <source>
        <strain evidence="1 2">HST1-43</strain>
    </source>
</reference>
<evidence type="ECO:0000313" key="2">
    <source>
        <dbReference type="Proteomes" id="UP000760545"/>
    </source>
</evidence>
<dbReference type="InterPro" id="IPR019853">
    <property type="entry name" value="GldB-like"/>
</dbReference>
<dbReference type="Pfam" id="PF25594">
    <property type="entry name" value="GldB_lipo"/>
    <property type="match status" value="1"/>
</dbReference>
<dbReference type="EMBL" id="JAAVJS010000013">
    <property type="protein sequence ID" value="NJX15937.1"/>
    <property type="molecule type" value="Genomic_DNA"/>
</dbReference>
<organism evidence="1 2">
    <name type="scientific">Tamlana crocina</name>
    <dbReference type="NCBI Taxonomy" id="393006"/>
    <lineage>
        <taxon>Bacteria</taxon>
        <taxon>Pseudomonadati</taxon>
        <taxon>Bacteroidota</taxon>
        <taxon>Flavobacteriia</taxon>
        <taxon>Flavobacteriales</taxon>
        <taxon>Flavobacteriaceae</taxon>
        <taxon>Tamlana</taxon>
    </lineage>
</organism>
<comment type="caution">
    <text evidence="1">The sequence shown here is derived from an EMBL/GenBank/DDBJ whole genome shotgun (WGS) entry which is preliminary data.</text>
</comment>
<keyword evidence="1" id="KW-0449">Lipoprotein</keyword>
<evidence type="ECO:0000313" key="1">
    <source>
        <dbReference type="EMBL" id="NJX15937.1"/>
    </source>
</evidence>
<gene>
    <name evidence="1" type="primary">gldB</name>
    <name evidence="1" type="ORF">HC176_10600</name>
</gene>
<accession>A0ABX1DEU4</accession>